<dbReference type="EMBL" id="CP139960">
    <property type="protein sequence ID" value="WQD37859.1"/>
    <property type="molecule type" value="Genomic_DNA"/>
</dbReference>
<sequence>MKRFFLKTVVVAIAAINLLTGCKKMFEKLPTNELEAEKAYENVFDADAAVMGIYGKFMGLAEQYIVLNELRGDLLNYTQNADKWLRQVSNHTVEADNPYADPRPFYELIINCNDVLYNMNLMYRDKKLSEMNYNERYSDIACLRSFLYLQLGIHYGDEVRYVTSPLATIEDATNPALFPKVPFDALLDSLIAFTEPIPYKAQYSSGSSLDIILDGYPTAAFFINKKVLLGDLYLWKGKFNMAATYYREAMEVATPQGATENGYSQYKMGWFGGSDPWTDNRVTFTSRAKEGDMNSLLYNSGWPTMFTATAASENYTREWVWALPFDNKFAPANPFIKLFSPVGGDYLLKPSKQVTDLWASQQIGPRGIPGAGAPYDPRGLYSVINISGQPVAMKFISKYLNRDSQLPVDVLVKNGDWYLFRQTQLVMRFAEAANRAGWHRLAYAFISNGIGGVFNNPENPNVPDKTPWQNTLTYPAPYNFDARNGEIPRYRGDWYRHMGVRSRAYIMPLEITATNVADSLIQVEDGLLQETALENAFEGTRWADLLRIARHRNDPSIIADRVYQKLLKDGDPNAGAARAKLMNREGWYLPFKLD</sequence>
<name>A0ABZ0W5P0_9BACT</name>
<dbReference type="PROSITE" id="PS51257">
    <property type="entry name" value="PROKAR_LIPOPROTEIN"/>
    <property type="match status" value="1"/>
</dbReference>
<dbReference type="SUPFAM" id="SSF48452">
    <property type="entry name" value="TPR-like"/>
    <property type="match status" value="1"/>
</dbReference>
<dbReference type="InterPro" id="IPR011990">
    <property type="entry name" value="TPR-like_helical_dom_sf"/>
</dbReference>
<evidence type="ECO:0000313" key="2">
    <source>
        <dbReference type="Proteomes" id="UP001325680"/>
    </source>
</evidence>
<dbReference type="Gene3D" id="1.25.40.390">
    <property type="match status" value="1"/>
</dbReference>
<reference evidence="1 2" key="1">
    <citation type="submission" date="2023-12" db="EMBL/GenBank/DDBJ databases">
        <title>Genome sequencing and assembly of bacterial species from a model synthetic community.</title>
        <authorList>
            <person name="Hogle S.L."/>
        </authorList>
    </citation>
    <scope>NUCLEOTIDE SEQUENCE [LARGE SCALE GENOMIC DNA]</scope>
    <source>
        <strain evidence="1 2">HAMBI_3031</strain>
    </source>
</reference>
<proteinExistence type="predicted"/>
<protein>
    <submittedName>
        <fullName evidence="1">RagB/SusD family protein</fullName>
    </submittedName>
</protein>
<gene>
    <name evidence="1" type="ORF">U0035_19525</name>
</gene>
<dbReference type="Proteomes" id="UP001325680">
    <property type="component" value="Chromosome"/>
</dbReference>
<keyword evidence="2" id="KW-1185">Reference proteome</keyword>
<dbReference type="RefSeq" id="WP_114790614.1">
    <property type="nucleotide sequence ID" value="NZ_CP139960.1"/>
</dbReference>
<evidence type="ECO:0000313" key="1">
    <source>
        <dbReference type="EMBL" id="WQD37859.1"/>
    </source>
</evidence>
<organism evidence="1 2">
    <name type="scientific">Niabella yanshanensis</name>
    <dbReference type="NCBI Taxonomy" id="577386"/>
    <lineage>
        <taxon>Bacteria</taxon>
        <taxon>Pseudomonadati</taxon>
        <taxon>Bacteroidota</taxon>
        <taxon>Chitinophagia</taxon>
        <taxon>Chitinophagales</taxon>
        <taxon>Chitinophagaceae</taxon>
        <taxon>Niabella</taxon>
    </lineage>
</organism>
<accession>A0ABZ0W5P0</accession>